<protein>
    <submittedName>
        <fullName evidence="2">Uncharacterized protein</fullName>
    </submittedName>
</protein>
<proteinExistence type="predicted"/>
<feature type="region of interest" description="Disordered" evidence="1">
    <location>
        <begin position="81"/>
        <end position="137"/>
    </location>
</feature>
<name>A0A8S9NZT3_BRACR</name>
<sequence>MDPNQTLPNIESQATIELQYQIGPRSLIEPERESGIVPEKGSLLTTQPELRGMVSTLIDKSRNQEIAYRTIANRLDQTERELAEHQASARKRNQLLSGPLRKMQNSQNPGAFSTPELPSARSGRYMGESSQRTSQHGVAYRSLSYNRLDEIDTRMQGPQIALI</sequence>
<dbReference type="AlphaFoldDB" id="A0A8S9NZT3"/>
<organism evidence="2 3">
    <name type="scientific">Brassica cretica</name>
    <name type="common">Mustard</name>
    <dbReference type="NCBI Taxonomy" id="69181"/>
    <lineage>
        <taxon>Eukaryota</taxon>
        <taxon>Viridiplantae</taxon>
        <taxon>Streptophyta</taxon>
        <taxon>Embryophyta</taxon>
        <taxon>Tracheophyta</taxon>
        <taxon>Spermatophyta</taxon>
        <taxon>Magnoliopsida</taxon>
        <taxon>eudicotyledons</taxon>
        <taxon>Gunneridae</taxon>
        <taxon>Pentapetalae</taxon>
        <taxon>rosids</taxon>
        <taxon>malvids</taxon>
        <taxon>Brassicales</taxon>
        <taxon>Brassicaceae</taxon>
        <taxon>Brassiceae</taxon>
        <taxon>Brassica</taxon>
    </lineage>
</organism>
<reference evidence="2" key="1">
    <citation type="submission" date="2019-12" db="EMBL/GenBank/DDBJ databases">
        <title>Genome sequencing and annotation of Brassica cretica.</title>
        <authorList>
            <person name="Studholme D.J."/>
            <person name="Sarris P."/>
        </authorList>
    </citation>
    <scope>NUCLEOTIDE SEQUENCE</scope>
    <source>
        <strain evidence="2">PFS-109/04</strain>
        <tissue evidence="2">Leaf</tissue>
    </source>
</reference>
<dbReference type="Proteomes" id="UP000712600">
    <property type="component" value="Unassembled WGS sequence"/>
</dbReference>
<comment type="caution">
    <text evidence="2">The sequence shown here is derived from an EMBL/GenBank/DDBJ whole genome shotgun (WGS) entry which is preliminary data.</text>
</comment>
<evidence type="ECO:0000313" key="3">
    <source>
        <dbReference type="Proteomes" id="UP000712600"/>
    </source>
</evidence>
<evidence type="ECO:0000256" key="1">
    <source>
        <dbReference type="SAM" id="MobiDB-lite"/>
    </source>
</evidence>
<accession>A0A8S9NZT3</accession>
<gene>
    <name evidence="2" type="ORF">F2Q69_00006191</name>
</gene>
<evidence type="ECO:0000313" key="2">
    <source>
        <dbReference type="EMBL" id="KAF3506792.1"/>
    </source>
</evidence>
<dbReference type="EMBL" id="QGKX02001521">
    <property type="protein sequence ID" value="KAF3506792.1"/>
    <property type="molecule type" value="Genomic_DNA"/>
</dbReference>